<dbReference type="GO" id="GO:0009252">
    <property type="term" value="P:peptidoglycan biosynthetic process"/>
    <property type="evidence" value="ECO:0007669"/>
    <property type="project" value="UniProtKB-UniRule"/>
</dbReference>
<protein>
    <recommendedName>
        <fullName evidence="16">Probable peptidoglycan glycosyltransferase FtsW</fullName>
        <shortName evidence="16">PGT</shortName>
        <ecNumber evidence="16">2.4.99.28</ecNumber>
    </recommendedName>
    <alternativeName>
        <fullName evidence="16">Cell division protein FtsW</fullName>
    </alternativeName>
    <alternativeName>
        <fullName evidence="16">Cell wall polymerase</fullName>
    </alternativeName>
    <alternativeName>
        <fullName evidence="16">Peptidoglycan polymerase</fullName>
        <shortName evidence="16">PG polymerase</shortName>
    </alternativeName>
</protein>
<proteinExistence type="inferred from homology"/>
<dbReference type="GO" id="GO:0071555">
    <property type="term" value="P:cell wall organization"/>
    <property type="evidence" value="ECO:0007669"/>
    <property type="project" value="UniProtKB-KW"/>
</dbReference>
<dbReference type="EMBL" id="JAMFTH010000004">
    <property type="protein sequence ID" value="MCP8900245.1"/>
    <property type="molecule type" value="Genomic_DNA"/>
</dbReference>
<evidence type="ECO:0000256" key="11">
    <source>
        <dbReference type="ARBA" id="ARBA00023136"/>
    </source>
</evidence>
<evidence type="ECO:0000256" key="15">
    <source>
        <dbReference type="ARBA" id="ARBA00049902"/>
    </source>
</evidence>
<reference evidence="17" key="1">
    <citation type="submission" date="2022-05" db="EMBL/GenBank/DDBJ databases">
        <authorList>
            <person name="Sun H.-N."/>
        </authorList>
    </citation>
    <scope>NUCLEOTIDE SEQUENCE</scope>
    <source>
        <strain evidence="17">HB14</strain>
    </source>
</reference>
<feature type="transmembrane region" description="Helical" evidence="16">
    <location>
        <begin position="173"/>
        <end position="190"/>
    </location>
</feature>
<dbReference type="InterPro" id="IPR013437">
    <property type="entry name" value="FtsW"/>
</dbReference>
<feature type="transmembrane region" description="Helical" evidence="16">
    <location>
        <begin position="20"/>
        <end position="44"/>
    </location>
</feature>
<dbReference type="NCBIfam" id="TIGR02614">
    <property type="entry name" value="ftsW"/>
    <property type="match status" value="1"/>
</dbReference>
<dbReference type="GO" id="GO:0008360">
    <property type="term" value="P:regulation of cell shape"/>
    <property type="evidence" value="ECO:0007669"/>
    <property type="project" value="UniProtKB-KW"/>
</dbReference>
<keyword evidence="18" id="KW-1185">Reference proteome</keyword>
<keyword evidence="9 16" id="KW-0573">Peptidoglycan synthesis</keyword>
<comment type="similarity">
    <text evidence="14 16">Belongs to the SEDS family. FtsW subfamily.</text>
</comment>
<evidence type="ECO:0000256" key="9">
    <source>
        <dbReference type="ARBA" id="ARBA00022984"/>
    </source>
</evidence>
<keyword evidence="4 16" id="KW-0132">Cell division</keyword>
<keyword evidence="8 16" id="KW-0133">Cell shape</keyword>
<dbReference type="Pfam" id="PF01098">
    <property type="entry name" value="FTSW_RODA_SPOVE"/>
    <property type="match status" value="1"/>
</dbReference>
<reference evidence="17" key="2">
    <citation type="submission" date="2023-01" db="EMBL/GenBank/DDBJ databases">
        <title>Gilvimarinus xylanilyticus HB14 isolated from Caulerpa lentillifera aquaculture base in Hainan, China.</title>
        <authorList>
            <person name="Zhang Y.-J."/>
        </authorList>
    </citation>
    <scope>NUCLEOTIDE SEQUENCE</scope>
    <source>
        <strain evidence="17">HB14</strain>
    </source>
</reference>
<evidence type="ECO:0000256" key="3">
    <source>
        <dbReference type="ARBA" id="ARBA00022475"/>
    </source>
</evidence>
<keyword evidence="16" id="KW-0997">Cell inner membrane</keyword>
<feature type="transmembrane region" description="Helical" evidence="16">
    <location>
        <begin position="56"/>
        <end position="76"/>
    </location>
</feature>
<feature type="transmembrane region" description="Helical" evidence="16">
    <location>
        <begin position="280"/>
        <end position="301"/>
    </location>
</feature>
<comment type="function">
    <text evidence="16">Peptidoglycan polymerase that is essential for cell division.</text>
</comment>
<organism evidence="17 18">
    <name type="scientific">Gilvimarinus xylanilyticus</name>
    <dbReference type="NCBI Taxonomy" id="2944139"/>
    <lineage>
        <taxon>Bacteria</taxon>
        <taxon>Pseudomonadati</taxon>
        <taxon>Pseudomonadota</taxon>
        <taxon>Gammaproteobacteria</taxon>
        <taxon>Cellvibrionales</taxon>
        <taxon>Cellvibrionaceae</taxon>
        <taxon>Gilvimarinus</taxon>
    </lineage>
</organism>
<dbReference type="InterPro" id="IPR001182">
    <property type="entry name" value="FtsW/RodA"/>
</dbReference>
<dbReference type="PANTHER" id="PTHR30474">
    <property type="entry name" value="CELL CYCLE PROTEIN"/>
    <property type="match status" value="1"/>
</dbReference>
<dbReference type="GO" id="GO:0043093">
    <property type="term" value="P:FtsZ-dependent cytokinesis"/>
    <property type="evidence" value="ECO:0007669"/>
    <property type="project" value="UniProtKB-UniRule"/>
</dbReference>
<evidence type="ECO:0000256" key="6">
    <source>
        <dbReference type="ARBA" id="ARBA00022679"/>
    </source>
</evidence>
<evidence type="ECO:0000256" key="1">
    <source>
        <dbReference type="ARBA" id="ARBA00004651"/>
    </source>
</evidence>
<keyword evidence="3 16" id="KW-1003">Cell membrane</keyword>
<feature type="transmembrane region" description="Helical" evidence="16">
    <location>
        <begin position="313"/>
        <end position="341"/>
    </location>
</feature>
<feature type="transmembrane region" description="Helical" evidence="16">
    <location>
        <begin position="150"/>
        <end position="167"/>
    </location>
</feature>
<evidence type="ECO:0000313" key="18">
    <source>
        <dbReference type="Proteomes" id="UP001139319"/>
    </source>
</evidence>
<evidence type="ECO:0000256" key="16">
    <source>
        <dbReference type="HAMAP-Rule" id="MF_00913"/>
    </source>
</evidence>
<gene>
    <name evidence="16 17" type="primary">ftsW</name>
    <name evidence="17" type="ORF">M6D89_13130</name>
</gene>
<evidence type="ECO:0000256" key="14">
    <source>
        <dbReference type="ARBA" id="ARBA00038053"/>
    </source>
</evidence>
<evidence type="ECO:0000256" key="12">
    <source>
        <dbReference type="ARBA" id="ARBA00023306"/>
    </source>
</evidence>
<evidence type="ECO:0000256" key="5">
    <source>
        <dbReference type="ARBA" id="ARBA00022676"/>
    </source>
</evidence>
<comment type="catalytic activity">
    <reaction evidence="15 16">
        <text>[GlcNAc-(1-&gt;4)-Mur2Ac(oyl-L-Ala-gamma-D-Glu-L-Lys-D-Ala-D-Ala)](n)-di-trans,octa-cis-undecaprenyl diphosphate + beta-D-GlcNAc-(1-&gt;4)-Mur2Ac(oyl-L-Ala-gamma-D-Glu-L-Lys-D-Ala-D-Ala)-di-trans,octa-cis-undecaprenyl diphosphate = [GlcNAc-(1-&gt;4)-Mur2Ac(oyl-L-Ala-gamma-D-Glu-L-Lys-D-Ala-D-Ala)](n+1)-di-trans,octa-cis-undecaprenyl diphosphate + di-trans,octa-cis-undecaprenyl diphosphate + H(+)</text>
        <dbReference type="Rhea" id="RHEA:23708"/>
        <dbReference type="Rhea" id="RHEA-COMP:9602"/>
        <dbReference type="Rhea" id="RHEA-COMP:9603"/>
        <dbReference type="ChEBI" id="CHEBI:15378"/>
        <dbReference type="ChEBI" id="CHEBI:58405"/>
        <dbReference type="ChEBI" id="CHEBI:60033"/>
        <dbReference type="ChEBI" id="CHEBI:78435"/>
        <dbReference type="EC" id="2.4.99.28"/>
    </reaction>
</comment>
<sequence length="403" mass="43943">MFKLPRPQLIRGVDPDWTLICLWAALLSVGLIMVASASVAFAGVTYDDPWFFLERHVIFLGLSLAVSAVIFIFPSFYLQRFSLYMLLIALVLLVAVLLPGVGHRVNGAQRWINLGGFTLQISEVAKFAVIVYFANYFAQRYPNNVGSWKEFGRLIGLLGVVLMLLVLEPDFGGTVVIGATAIAIMFIAGLKLRYLLPLVVAAGGILASLAVFTPYRMKRLATFMDPWADQFNAGYQLTQSLIAFGRGEWLGMGLGNSVQKLFYLPEAHTDFIFSIIAEEWGLLGCLLVLLLFAALIVKLLKISRACRIRGNHYLCYFVFATAVLFSLQVFINIGVACGLLPTKGLTLPFISYGGNSLLVSCALMAAVLRADMEVRTVPKARVPVTNPSRVRGSGEAVTAGGAA</sequence>
<evidence type="ECO:0000256" key="13">
    <source>
        <dbReference type="ARBA" id="ARBA00023316"/>
    </source>
</evidence>
<evidence type="ECO:0000256" key="4">
    <source>
        <dbReference type="ARBA" id="ARBA00022618"/>
    </source>
</evidence>
<evidence type="ECO:0000256" key="8">
    <source>
        <dbReference type="ARBA" id="ARBA00022960"/>
    </source>
</evidence>
<keyword evidence="7 16" id="KW-0812">Transmembrane</keyword>
<keyword evidence="10 16" id="KW-1133">Transmembrane helix</keyword>
<feature type="transmembrane region" description="Helical" evidence="16">
    <location>
        <begin position="114"/>
        <end position="138"/>
    </location>
</feature>
<dbReference type="GO" id="GO:0032153">
    <property type="term" value="C:cell division site"/>
    <property type="evidence" value="ECO:0007669"/>
    <property type="project" value="UniProtKB-UniRule"/>
</dbReference>
<keyword evidence="6 16" id="KW-0808">Transferase</keyword>
<feature type="transmembrane region" description="Helical" evidence="16">
    <location>
        <begin position="83"/>
        <end position="102"/>
    </location>
</feature>
<evidence type="ECO:0000313" key="17">
    <source>
        <dbReference type="EMBL" id="MCP8900245.1"/>
    </source>
</evidence>
<evidence type="ECO:0000256" key="2">
    <source>
        <dbReference type="ARBA" id="ARBA00004752"/>
    </source>
</evidence>
<accession>A0A9X2I4K8</accession>
<dbReference type="AlphaFoldDB" id="A0A9X2I4K8"/>
<evidence type="ECO:0000256" key="7">
    <source>
        <dbReference type="ARBA" id="ARBA00022692"/>
    </source>
</evidence>
<keyword evidence="12 16" id="KW-0131">Cell cycle</keyword>
<feature type="transmembrane region" description="Helical" evidence="16">
    <location>
        <begin position="195"/>
        <end position="215"/>
    </location>
</feature>
<comment type="pathway">
    <text evidence="2 16">Cell wall biogenesis; peptidoglycan biosynthesis.</text>
</comment>
<dbReference type="PROSITE" id="PS00428">
    <property type="entry name" value="FTSW_RODA_SPOVE"/>
    <property type="match status" value="1"/>
</dbReference>
<evidence type="ECO:0000256" key="10">
    <source>
        <dbReference type="ARBA" id="ARBA00022989"/>
    </source>
</evidence>
<dbReference type="Proteomes" id="UP001139319">
    <property type="component" value="Unassembled WGS sequence"/>
</dbReference>
<dbReference type="GO" id="GO:0005886">
    <property type="term" value="C:plasma membrane"/>
    <property type="evidence" value="ECO:0007669"/>
    <property type="project" value="UniProtKB-SubCell"/>
</dbReference>
<feature type="transmembrane region" description="Helical" evidence="16">
    <location>
        <begin position="347"/>
        <end position="368"/>
    </location>
</feature>
<keyword evidence="5 16" id="KW-0328">Glycosyltransferase</keyword>
<dbReference type="EC" id="2.4.99.28" evidence="16"/>
<keyword evidence="13 16" id="KW-0961">Cell wall biogenesis/degradation</keyword>
<dbReference type="GO" id="GO:0008955">
    <property type="term" value="F:peptidoglycan glycosyltransferase activity"/>
    <property type="evidence" value="ECO:0007669"/>
    <property type="project" value="UniProtKB-UniRule"/>
</dbReference>
<name>A0A9X2I4K8_9GAMM</name>
<comment type="caution">
    <text evidence="17">The sequence shown here is derived from an EMBL/GenBank/DDBJ whole genome shotgun (WGS) entry which is preliminary data.</text>
</comment>
<dbReference type="HAMAP" id="MF_00913">
    <property type="entry name" value="PGT_FtsW_proteobact"/>
    <property type="match status" value="1"/>
</dbReference>
<keyword evidence="11 16" id="KW-0472">Membrane</keyword>
<dbReference type="RefSeq" id="WP_253968537.1">
    <property type="nucleotide sequence ID" value="NZ_JAMFTH010000004.1"/>
</dbReference>
<dbReference type="PANTHER" id="PTHR30474:SF2">
    <property type="entry name" value="PEPTIDOGLYCAN GLYCOSYLTRANSFERASE FTSW-RELATED"/>
    <property type="match status" value="1"/>
</dbReference>
<comment type="subcellular location">
    <subcellularLocation>
        <location evidence="16">Cell inner membrane</location>
        <topology evidence="16">Multi-pass membrane protein</topology>
    </subcellularLocation>
    <subcellularLocation>
        <location evidence="1">Cell membrane</location>
        <topology evidence="1">Multi-pass membrane protein</topology>
    </subcellularLocation>
    <text evidence="16">Localizes to the division septum.</text>
</comment>
<dbReference type="InterPro" id="IPR018365">
    <property type="entry name" value="Cell_cycle_FtsW-rel_CS"/>
</dbReference>
<dbReference type="GO" id="GO:0015648">
    <property type="term" value="F:lipid-linked peptidoglycan transporter activity"/>
    <property type="evidence" value="ECO:0007669"/>
    <property type="project" value="TreeGrafter"/>
</dbReference>